<organism evidence="1 2">
    <name type="scientific">Cladonia borealis</name>
    <dbReference type="NCBI Taxonomy" id="184061"/>
    <lineage>
        <taxon>Eukaryota</taxon>
        <taxon>Fungi</taxon>
        <taxon>Dikarya</taxon>
        <taxon>Ascomycota</taxon>
        <taxon>Pezizomycotina</taxon>
        <taxon>Lecanoromycetes</taxon>
        <taxon>OSLEUM clade</taxon>
        <taxon>Lecanoromycetidae</taxon>
        <taxon>Lecanorales</taxon>
        <taxon>Lecanorineae</taxon>
        <taxon>Cladoniaceae</taxon>
        <taxon>Cladonia</taxon>
    </lineage>
</organism>
<reference evidence="1" key="1">
    <citation type="submission" date="2023-03" db="EMBL/GenBank/DDBJ databases">
        <title>Complete genome of Cladonia borealis.</title>
        <authorList>
            <person name="Park H."/>
        </authorList>
    </citation>
    <scope>NUCLEOTIDE SEQUENCE</scope>
    <source>
        <strain evidence="1">ANT050790</strain>
    </source>
</reference>
<evidence type="ECO:0000313" key="2">
    <source>
        <dbReference type="Proteomes" id="UP001166286"/>
    </source>
</evidence>
<comment type="caution">
    <text evidence="1">The sequence shown here is derived from an EMBL/GenBank/DDBJ whole genome shotgun (WGS) entry which is preliminary data.</text>
</comment>
<keyword evidence="2" id="KW-1185">Reference proteome</keyword>
<accession>A0AA39U828</accession>
<sequence length="123" mass="13123">MASSPTIPCLTIGRHRDIARNVASVLAPHGFSVNGILSMHTWSDSELAVALRVLEPQPQALLIGGGYTDEEADKAQAVFDEYTKETGISNGKLVRVASGVVEKVGPKGVAGWVLEQLQGHFRT</sequence>
<name>A0AA39U828_9LECA</name>
<dbReference type="Proteomes" id="UP001166286">
    <property type="component" value="Unassembled WGS sequence"/>
</dbReference>
<evidence type="ECO:0000313" key="1">
    <source>
        <dbReference type="EMBL" id="KAK0509936.1"/>
    </source>
</evidence>
<proteinExistence type="predicted"/>
<gene>
    <name evidence="1" type="ORF">JMJ35_007330</name>
</gene>
<dbReference type="AlphaFoldDB" id="A0AA39U828"/>
<dbReference type="EMBL" id="JAFEKC020000017">
    <property type="protein sequence ID" value="KAK0509936.1"/>
    <property type="molecule type" value="Genomic_DNA"/>
</dbReference>
<protein>
    <submittedName>
        <fullName evidence="1">Uncharacterized protein</fullName>
    </submittedName>
</protein>